<dbReference type="EMBL" id="BNCQ01000047">
    <property type="protein sequence ID" value="GIM13188.1"/>
    <property type="molecule type" value="Genomic_DNA"/>
</dbReference>
<comment type="caution">
    <text evidence="3">The sequence shown here is derived from an EMBL/GenBank/DDBJ whole genome shotgun (WGS) entry which is preliminary data.</text>
</comment>
<evidence type="ECO:0000256" key="1">
    <source>
        <dbReference type="SAM" id="MobiDB-lite"/>
    </source>
</evidence>
<keyword evidence="2" id="KW-1133">Transmembrane helix</keyword>
<evidence type="ECO:0000256" key="2">
    <source>
        <dbReference type="SAM" id="Phobius"/>
    </source>
</evidence>
<name>A0A8J4LWN9_9CHLO</name>
<organism evidence="3 4">
    <name type="scientific">Volvox reticuliferus</name>
    <dbReference type="NCBI Taxonomy" id="1737510"/>
    <lineage>
        <taxon>Eukaryota</taxon>
        <taxon>Viridiplantae</taxon>
        <taxon>Chlorophyta</taxon>
        <taxon>core chlorophytes</taxon>
        <taxon>Chlorophyceae</taxon>
        <taxon>CS clade</taxon>
        <taxon>Chlamydomonadales</taxon>
        <taxon>Volvocaceae</taxon>
        <taxon>Volvox</taxon>
    </lineage>
</organism>
<evidence type="ECO:0000313" key="4">
    <source>
        <dbReference type="Proteomes" id="UP000722791"/>
    </source>
</evidence>
<dbReference type="Proteomes" id="UP000722791">
    <property type="component" value="Unassembled WGS sequence"/>
</dbReference>
<proteinExistence type="predicted"/>
<evidence type="ECO:0000313" key="3">
    <source>
        <dbReference type="EMBL" id="GIM13188.1"/>
    </source>
</evidence>
<gene>
    <name evidence="3" type="ORF">Vretimale_16369</name>
</gene>
<accession>A0A8J4LWN9</accession>
<dbReference type="AlphaFoldDB" id="A0A8J4LWN9"/>
<sequence>MLIPVKTFSREMNATALSRCSHAKAFLSRRPSIPARLTQITLKLKRARVLPEQGEDISEALKADLERLRAKSGAAAGGASSLSGAARQAEGQQEPGPLSGFKDALDKLLIADFFLVLFILAWLAAGVAQNALNGGNSSLLDAWYPLWPLLWQPALGVLMAGALVSGGLGWLKEQQQQQGDKKQ</sequence>
<feature type="region of interest" description="Disordered" evidence="1">
    <location>
        <begin position="76"/>
        <end position="97"/>
    </location>
</feature>
<feature type="transmembrane region" description="Helical" evidence="2">
    <location>
        <begin position="149"/>
        <end position="171"/>
    </location>
</feature>
<keyword evidence="2" id="KW-0812">Transmembrane</keyword>
<feature type="transmembrane region" description="Helical" evidence="2">
    <location>
        <begin position="108"/>
        <end position="129"/>
    </location>
</feature>
<keyword evidence="2" id="KW-0472">Membrane</keyword>
<reference evidence="3" key="1">
    <citation type="journal article" date="2021" name="Proc. Natl. Acad. Sci. U.S.A.">
        <title>Three genomes in the algal genus Volvox reveal the fate of a haploid sex-determining region after a transition to homothallism.</title>
        <authorList>
            <person name="Yamamoto K."/>
            <person name="Hamaji T."/>
            <person name="Kawai-Toyooka H."/>
            <person name="Matsuzaki R."/>
            <person name="Takahashi F."/>
            <person name="Nishimura Y."/>
            <person name="Kawachi M."/>
            <person name="Noguchi H."/>
            <person name="Minakuchi Y."/>
            <person name="Umen J.G."/>
            <person name="Toyoda A."/>
            <person name="Nozaki H."/>
        </authorList>
    </citation>
    <scope>NUCLEOTIDE SEQUENCE</scope>
    <source>
        <strain evidence="3">NIES-3785</strain>
    </source>
</reference>
<protein>
    <submittedName>
        <fullName evidence="3">Uncharacterized protein</fullName>
    </submittedName>
</protein>
<feature type="compositionally biased region" description="Low complexity" evidence="1">
    <location>
        <begin position="76"/>
        <end position="86"/>
    </location>
</feature>